<proteinExistence type="predicted"/>
<reference evidence="1" key="1">
    <citation type="journal article" date="2021" name="Proc. Natl. Acad. Sci. U.S.A.">
        <title>A Catalog of Tens of Thousands of Viruses from Human Metagenomes Reveals Hidden Associations with Chronic Diseases.</title>
        <authorList>
            <person name="Tisza M.J."/>
            <person name="Buck C.B."/>
        </authorList>
    </citation>
    <scope>NUCLEOTIDE SEQUENCE</scope>
    <source>
        <strain evidence="1">CtNiB4</strain>
    </source>
</reference>
<accession>A0A8S5L7K9</accession>
<organism evidence="1">
    <name type="scientific">Siphoviridae sp. ctNiB4</name>
    <dbReference type="NCBI Taxonomy" id="2823575"/>
    <lineage>
        <taxon>Viruses</taxon>
        <taxon>Duplodnaviria</taxon>
        <taxon>Heunggongvirae</taxon>
        <taxon>Uroviricota</taxon>
        <taxon>Caudoviricetes</taxon>
    </lineage>
</organism>
<sequence length="75" mass="8868">MQRPPKKYIVQIDNFRLAEFIFYRMYYDQPCSLLFQKPRTEGLTAVKLIVDNDEAASFLLRAKEKTGCKLYTVDQ</sequence>
<name>A0A8S5L7K9_9CAUD</name>
<evidence type="ECO:0000313" key="1">
    <source>
        <dbReference type="EMBL" id="DAD65746.1"/>
    </source>
</evidence>
<dbReference type="EMBL" id="BK014648">
    <property type="protein sequence ID" value="DAD65746.1"/>
    <property type="molecule type" value="Genomic_DNA"/>
</dbReference>
<protein>
    <submittedName>
        <fullName evidence="1">Uncharacterized protein</fullName>
    </submittedName>
</protein>